<sequence>MQRPRRLIALDSECLDPPIPLAVKAYSKSGIAVRCGVRGDDAGAGLMPPFLQAREASVKSGAAWRLRDHRETRGECSDVSTPAAVRVLSSRLSLSWHGGHV</sequence>
<protein>
    <submittedName>
        <fullName evidence="1">Uncharacterized protein</fullName>
    </submittedName>
</protein>
<gene>
    <name evidence="1" type="ORF">GCM10010446_03900</name>
</gene>
<accession>A0ABP6J903</accession>
<dbReference type="Proteomes" id="UP001500403">
    <property type="component" value="Unassembled WGS sequence"/>
</dbReference>
<keyword evidence="2" id="KW-1185">Reference proteome</keyword>
<comment type="caution">
    <text evidence="1">The sequence shown here is derived from an EMBL/GenBank/DDBJ whole genome shotgun (WGS) entry which is preliminary data.</text>
</comment>
<evidence type="ECO:0000313" key="2">
    <source>
        <dbReference type="Proteomes" id="UP001500403"/>
    </source>
</evidence>
<dbReference type="EMBL" id="BAAAUD010000007">
    <property type="protein sequence ID" value="GAA2922996.1"/>
    <property type="molecule type" value="Genomic_DNA"/>
</dbReference>
<proteinExistence type="predicted"/>
<organism evidence="1 2">
    <name type="scientific">Streptomyces enissocaesilis</name>
    <dbReference type="NCBI Taxonomy" id="332589"/>
    <lineage>
        <taxon>Bacteria</taxon>
        <taxon>Bacillati</taxon>
        <taxon>Actinomycetota</taxon>
        <taxon>Actinomycetes</taxon>
        <taxon>Kitasatosporales</taxon>
        <taxon>Streptomycetaceae</taxon>
        <taxon>Streptomyces</taxon>
        <taxon>Streptomyces rochei group</taxon>
    </lineage>
</organism>
<name>A0ABP6J903_9ACTN</name>
<evidence type="ECO:0000313" key="1">
    <source>
        <dbReference type="EMBL" id="GAA2922996.1"/>
    </source>
</evidence>
<reference evidence="2" key="1">
    <citation type="journal article" date="2019" name="Int. J. Syst. Evol. Microbiol.">
        <title>The Global Catalogue of Microorganisms (GCM) 10K type strain sequencing project: providing services to taxonomists for standard genome sequencing and annotation.</title>
        <authorList>
            <consortium name="The Broad Institute Genomics Platform"/>
            <consortium name="The Broad Institute Genome Sequencing Center for Infectious Disease"/>
            <person name="Wu L."/>
            <person name="Ma J."/>
        </authorList>
    </citation>
    <scope>NUCLEOTIDE SEQUENCE [LARGE SCALE GENOMIC DNA]</scope>
    <source>
        <strain evidence="2">JCM 9088</strain>
    </source>
</reference>